<dbReference type="AlphaFoldDB" id="A0A812PP82"/>
<keyword evidence="2" id="KW-1185">Reference proteome</keyword>
<evidence type="ECO:0000313" key="1">
    <source>
        <dbReference type="EMBL" id="CAE7342588.1"/>
    </source>
</evidence>
<accession>A0A812PP82</accession>
<dbReference type="EMBL" id="CAJNIZ010013058">
    <property type="protein sequence ID" value="CAE7342588.1"/>
    <property type="molecule type" value="Genomic_DNA"/>
</dbReference>
<dbReference type="OrthoDB" id="420047at2759"/>
<protein>
    <submittedName>
        <fullName evidence="1">Uncharacterized protein</fullName>
    </submittedName>
</protein>
<proteinExistence type="predicted"/>
<dbReference type="Proteomes" id="UP000649617">
    <property type="component" value="Unassembled WGS sequence"/>
</dbReference>
<organism evidence="1 2">
    <name type="scientific">Symbiodinium pilosum</name>
    <name type="common">Dinoflagellate</name>
    <dbReference type="NCBI Taxonomy" id="2952"/>
    <lineage>
        <taxon>Eukaryota</taxon>
        <taxon>Sar</taxon>
        <taxon>Alveolata</taxon>
        <taxon>Dinophyceae</taxon>
        <taxon>Suessiales</taxon>
        <taxon>Symbiodiniaceae</taxon>
        <taxon>Symbiodinium</taxon>
    </lineage>
</organism>
<reference evidence="1" key="1">
    <citation type="submission" date="2021-02" db="EMBL/GenBank/DDBJ databases">
        <authorList>
            <person name="Dougan E. K."/>
            <person name="Rhodes N."/>
            <person name="Thang M."/>
            <person name="Chan C."/>
        </authorList>
    </citation>
    <scope>NUCLEOTIDE SEQUENCE</scope>
</reference>
<comment type="caution">
    <text evidence="1">The sequence shown here is derived from an EMBL/GenBank/DDBJ whole genome shotgun (WGS) entry which is preliminary data.</text>
</comment>
<evidence type="ECO:0000313" key="2">
    <source>
        <dbReference type="Proteomes" id="UP000649617"/>
    </source>
</evidence>
<name>A0A812PP82_SYMPI</name>
<sequence>MAPLPSLDEDIDFFRVKGYVTEPKACLSCKPWKNYLYDALKLEAGSMNKQESVGFNFQFFRNGTYRLAWTRTYDAWSSQGEQHYGKWHTVMDHVCCETLEPPVEAQETEMRYAPAGYKFAVPIEDILSAQGPDVA</sequence>
<gene>
    <name evidence="1" type="ORF">SPIL2461_LOCUS8096</name>
</gene>